<evidence type="ECO:0000313" key="3">
    <source>
        <dbReference type="EMBL" id="TQD33499.1"/>
    </source>
</evidence>
<dbReference type="CDD" id="cd03801">
    <property type="entry name" value="GT4_PimA-like"/>
    <property type="match status" value="1"/>
</dbReference>
<dbReference type="InterPro" id="IPR028098">
    <property type="entry name" value="Glyco_trans_4-like_N"/>
</dbReference>
<name>A0A507Z8X0_9FLAO</name>
<dbReference type="Gene3D" id="3.40.50.2000">
    <property type="entry name" value="Glycogen Phosphorylase B"/>
    <property type="match status" value="2"/>
</dbReference>
<feature type="domain" description="Glycosyl transferase family 1" evidence="1">
    <location>
        <begin position="199"/>
        <end position="352"/>
    </location>
</feature>
<dbReference type="InterPro" id="IPR050194">
    <property type="entry name" value="Glycosyltransferase_grp1"/>
</dbReference>
<proteinExistence type="predicted"/>
<dbReference type="PANTHER" id="PTHR45947">
    <property type="entry name" value="SULFOQUINOVOSYL TRANSFERASE SQD2"/>
    <property type="match status" value="1"/>
</dbReference>
<reference evidence="3 4" key="1">
    <citation type="submission" date="2019-06" db="EMBL/GenBank/DDBJ databases">
        <title>Flavibacter putida gen. nov., sp. nov., a novel marine bacterium of the family Flavobacteriaceae isolated from coastal seawater.</title>
        <authorList>
            <person name="Feng X."/>
        </authorList>
    </citation>
    <scope>NUCLEOTIDE SEQUENCE [LARGE SCALE GENOMIC DNA]</scope>
    <source>
        <strain evidence="3 4">PLHSN227</strain>
    </source>
</reference>
<evidence type="ECO:0000259" key="1">
    <source>
        <dbReference type="Pfam" id="PF00534"/>
    </source>
</evidence>
<dbReference type="EMBL" id="VIAR01000019">
    <property type="protein sequence ID" value="TQD33499.1"/>
    <property type="molecule type" value="Genomic_DNA"/>
</dbReference>
<dbReference type="RefSeq" id="WP_141422765.1">
    <property type="nucleotide sequence ID" value="NZ_VIAR01000019.1"/>
</dbReference>
<comment type="caution">
    <text evidence="3">The sequence shown here is derived from an EMBL/GenBank/DDBJ whole genome shotgun (WGS) entry which is preliminary data.</text>
</comment>
<dbReference type="PANTHER" id="PTHR45947:SF3">
    <property type="entry name" value="SULFOQUINOVOSYL TRANSFERASE SQD2"/>
    <property type="match status" value="1"/>
</dbReference>
<accession>A0A507Z8X0</accession>
<dbReference type="AlphaFoldDB" id="A0A507Z8X0"/>
<dbReference type="GO" id="GO:0016757">
    <property type="term" value="F:glycosyltransferase activity"/>
    <property type="evidence" value="ECO:0007669"/>
    <property type="project" value="InterPro"/>
</dbReference>
<gene>
    <name evidence="3" type="ORF">FKR84_13065</name>
</gene>
<dbReference type="OrthoDB" id="9771846at2"/>
<keyword evidence="3" id="KW-0808">Transferase</keyword>
<feature type="domain" description="Glycosyltransferase subfamily 4-like N-terminal" evidence="2">
    <location>
        <begin position="13"/>
        <end position="175"/>
    </location>
</feature>
<dbReference type="Pfam" id="PF00534">
    <property type="entry name" value="Glycos_transf_1"/>
    <property type="match status" value="1"/>
</dbReference>
<protein>
    <submittedName>
        <fullName evidence="3">Glycosyltransferase family 4 protein</fullName>
    </submittedName>
</protein>
<evidence type="ECO:0000313" key="4">
    <source>
        <dbReference type="Proteomes" id="UP000317169"/>
    </source>
</evidence>
<dbReference type="Proteomes" id="UP000317169">
    <property type="component" value="Unassembled WGS sequence"/>
</dbReference>
<sequence>MKTIVHAIDEMKMGGAQTHLLTIIKEMRRQHTEDVHVLVVLFDDTQFKKELKELAIEPISLGLRPLFEKRQFLKAYKKIKDLLQSLEPQVVETHLTWSRLLVNTAAYQLKIARRIGFEQGDVYMNSIKMRLANYGAQFFFHKIIVCSDALKKWVMQTHNIKEKKLKVLYNCVDLQKFAPVKEKDLKAYLELEAAPPRYTFVSVGTMGRGVNKRMDISIKAVAKLQKQNIDAGLVLCGDGEQRLELEQLSRNEGVEKQIYFLGNREDVDKILPHCYAYIHSAAYEPFGIVCIEAMASGLPVILPDSGGIQYIIEDKKEGRIYKSLDVEDMAEKMLELINSNTAYANYKKAAIKGVEKYGVRAYVDKLYQLYG</sequence>
<organism evidence="3 4">
    <name type="scientific">Haloflavibacter putidus</name>
    <dbReference type="NCBI Taxonomy" id="2576776"/>
    <lineage>
        <taxon>Bacteria</taxon>
        <taxon>Pseudomonadati</taxon>
        <taxon>Bacteroidota</taxon>
        <taxon>Flavobacteriia</taxon>
        <taxon>Flavobacteriales</taxon>
        <taxon>Flavobacteriaceae</taxon>
        <taxon>Haloflavibacter</taxon>
    </lineage>
</organism>
<dbReference type="SUPFAM" id="SSF53756">
    <property type="entry name" value="UDP-Glycosyltransferase/glycogen phosphorylase"/>
    <property type="match status" value="1"/>
</dbReference>
<dbReference type="Pfam" id="PF13439">
    <property type="entry name" value="Glyco_transf_4"/>
    <property type="match status" value="1"/>
</dbReference>
<dbReference type="InterPro" id="IPR001296">
    <property type="entry name" value="Glyco_trans_1"/>
</dbReference>
<evidence type="ECO:0000259" key="2">
    <source>
        <dbReference type="Pfam" id="PF13439"/>
    </source>
</evidence>
<keyword evidence="4" id="KW-1185">Reference proteome</keyword>